<comment type="caution">
    <text evidence="1">The sequence shown here is derived from an EMBL/GenBank/DDBJ whole genome shotgun (WGS) entry which is preliminary data.</text>
</comment>
<organism evidence="1 2">
    <name type="scientific">Candidatus Magnetoglobus multicellularis str. Araruama</name>
    <dbReference type="NCBI Taxonomy" id="890399"/>
    <lineage>
        <taxon>Bacteria</taxon>
        <taxon>Pseudomonadati</taxon>
        <taxon>Thermodesulfobacteriota</taxon>
        <taxon>Desulfobacteria</taxon>
        <taxon>Desulfobacterales</taxon>
        <taxon>Desulfobacteraceae</taxon>
        <taxon>Candidatus Magnetoglobus</taxon>
    </lineage>
</organism>
<sequence>MIDHDFNKTIQGNFLFDAEDPVYKVHFLSFPVVPGSLIIQAFVETIKKIRTSMCKLSVHYFKFIHFAEPGLAAYQINMTETSIHCQLFQNNKEIAKGSILAYAT</sequence>
<proteinExistence type="predicted"/>
<gene>
    <name evidence="1" type="ORF">OMM_08663</name>
</gene>
<dbReference type="InterPro" id="IPR029069">
    <property type="entry name" value="HotDog_dom_sf"/>
</dbReference>
<dbReference type="Gene3D" id="3.10.129.10">
    <property type="entry name" value="Hotdog Thioesterase"/>
    <property type="match status" value="1"/>
</dbReference>
<evidence type="ECO:0000313" key="2">
    <source>
        <dbReference type="Proteomes" id="UP000189670"/>
    </source>
</evidence>
<dbReference type="SUPFAM" id="SSF54637">
    <property type="entry name" value="Thioesterase/thiol ester dehydrase-isomerase"/>
    <property type="match status" value="1"/>
</dbReference>
<name>A0A1V1P7B8_9BACT</name>
<accession>A0A1V1P7B8</accession>
<dbReference type="Proteomes" id="UP000189670">
    <property type="component" value="Unassembled WGS sequence"/>
</dbReference>
<dbReference type="AlphaFoldDB" id="A0A1V1P7B8"/>
<dbReference type="EMBL" id="ATBP01000392">
    <property type="protein sequence ID" value="ETR70646.1"/>
    <property type="molecule type" value="Genomic_DNA"/>
</dbReference>
<protein>
    <submittedName>
        <fullName evidence="1">3R-hydroxymyristoyl ACP dehydrase</fullName>
    </submittedName>
</protein>
<evidence type="ECO:0000313" key="1">
    <source>
        <dbReference type="EMBL" id="ETR70646.1"/>
    </source>
</evidence>
<reference evidence="2" key="1">
    <citation type="submission" date="2012-11" db="EMBL/GenBank/DDBJ databases">
        <authorList>
            <person name="Lucero-Rivera Y.E."/>
            <person name="Tovar-Ramirez D."/>
        </authorList>
    </citation>
    <scope>NUCLEOTIDE SEQUENCE [LARGE SCALE GENOMIC DNA]</scope>
    <source>
        <strain evidence="2">Araruama</strain>
    </source>
</reference>